<keyword evidence="6 9" id="KW-0227">DNA damage</keyword>
<dbReference type="NCBIfam" id="TIGR00589">
    <property type="entry name" value="ogt"/>
    <property type="match status" value="1"/>
</dbReference>
<dbReference type="PROSITE" id="PS00374">
    <property type="entry name" value="MGMT"/>
    <property type="match status" value="1"/>
</dbReference>
<evidence type="ECO:0000259" key="11">
    <source>
        <dbReference type="Pfam" id="PF02870"/>
    </source>
</evidence>
<reference evidence="12 13" key="1">
    <citation type="submission" date="2020-04" db="EMBL/GenBank/DDBJ databases">
        <title>Knoellia sp. isolate from air conditioner.</title>
        <authorList>
            <person name="Chea S."/>
            <person name="Kim D.-U."/>
        </authorList>
    </citation>
    <scope>NUCLEOTIDE SEQUENCE [LARGE SCALE GENOMIC DNA]</scope>
    <source>
        <strain evidence="12 13">DB2414S</strain>
    </source>
</reference>
<evidence type="ECO:0000256" key="3">
    <source>
        <dbReference type="ARBA" id="ARBA00022490"/>
    </source>
</evidence>
<evidence type="ECO:0000256" key="2">
    <source>
        <dbReference type="ARBA" id="ARBA00008711"/>
    </source>
</evidence>
<dbReference type="SUPFAM" id="SSF46767">
    <property type="entry name" value="Methylated DNA-protein cysteine methyltransferase, C-terminal domain"/>
    <property type="match status" value="1"/>
</dbReference>
<dbReference type="Pfam" id="PF01035">
    <property type="entry name" value="DNA_binding_1"/>
    <property type="match status" value="1"/>
</dbReference>
<evidence type="ECO:0000256" key="4">
    <source>
        <dbReference type="ARBA" id="ARBA00022603"/>
    </source>
</evidence>
<proteinExistence type="inferred from homology"/>
<keyword evidence="4 9" id="KW-0489">Methyltransferase</keyword>
<comment type="function">
    <text evidence="9">Involved in the cellular defense against the biological effects of O6-methylguanine (O6-MeG) and O4-methylthymine (O4-MeT) in DNA. Repairs the methylated nucleobase in DNA by stoichiometrically transferring the methyl group to a cysteine residue in the enzyme. This is a suicide reaction: the enzyme is irreversibly inactivated.</text>
</comment>
<keyword evidence="5 9" id="KW-0808">Transferase</keyword>
<evidence type="ECO:0000256" key="9">
    <source>
        <dbReference type="HAMAP-Rule" id="MF_00772"/>
    </source>
</evidence>
<dbReference type="InterPro" id="IPR036388">
    <property type="entry name" value="WH-like_DNA-bd_sf"/>
</dbReference>
<keyword evidence="3 9" id="KW-0963">Cytoplasm</keyword>
<evidence type="ECO:0000256" key="7">
    <source>
        <dbReference type="ARBA" id="ARBA00023204"/>
    </source>
</evidence>
<evidence type="ECO:0000256" key="5">
    <source>
        <dbReference type="ARBA" id="ARBA00022679"/>
    </source>
</evidence>
<evidence type="ECO:0000313" key="12">
    <source>
        <dbReference type="EMBL" id="NNM45815.1"/>
    </source>
</evidence>
<dbReference type="AlphaFoldDB" id="A0A849HD10"/>
<dbReference type="InterPro" id="IPR036631">
    <property type="entry name" value="MGMT_N_sf"/>
</dbReference>
<dbReference type="InterPro" id="IPR008332">
    <property type="entry name" value="MethylG_MeTrfase_N"/>
</dbReference>
<comment type="catalytic activity">
    <reaction evidence="8 9">
        <text>a 6-O-methyl-2'-deoxyguanosine in DNA + L-cysteinyl-[protein] = S-methyl-L-cysteinyl-[protein] + a 2'-deoxyguanosine in DNA</text>
        <dbReference type="Rhea" id="RHEA:24000"/>
        <dbReference type="Rhea" id="RHEA-COMP:10131"/>
        <dbReference type="Rhea" id="RHEA-COMP:10132"/>
        <dbReference type="Rhea" id="RHEA-COMP:11367"/>
        <dbReference type="Rhea" id="RHEA-COMP:11368"/>
        <dbReference type="ChEBI" id="CHEBI:29950"/>
        <dbReference type="ChEBI" id="CHEBI:82612"/>
        <dbReference type="ChEBI" id="CHEBI:85445"/>
        <dbReference type="ChEBI" id="CHEBI:85448"/>
        <dbReference type="EC" id="2.1.1.63"/>
    </reaction>
</comment>
<accession>A0A849HD10</accession>
<protein>
    <recommendedName>
        <fullName evidence="9">Methylated-DNA--protein-cysteine methyltransferase</fullName>
        <ecNumber evidence="9">2.1.1.63</ecNumber>
    </recommendedName>
    <alternativeName>
        <fullName evidence="9">6-O-methylguanine-DNA methyltransferase</fullName>
        <shortName evidence="9">MGMT</shortName>
    </alternativeName>
    <alternativeName>
        <fullName evidence="9">O-6-methylguanine-DNA-alkyltransferase</fullName>
    </alternativeName>
</protein>
<dbReference type="EMBL" id="JABEPQ010000001">
    <property type="protein sequence ID" value="NNM45815.1"/>
    <property type="molecule type" value="Genomic_DNA"/>
</dbReference>
<dbReference type="Gene3D" id="1.10.10.10">
    <property type="entry name" value="Winged helix-like DNA-binding domain superfamily/Winged helix DNA-binding domain"/>
    <property type="match status" value="1"/>
</dbReference>
<dbReference type="GO" id="GO:0006307">
    <property type="term" value="P:DNA alkylation repair"/>
    <property type="evidence" value="ECO:0007669"/>
    <property type="project" value="UniProtKB-UniRule"/>
</dbReference>
<dbReference type="Proteomes" id="UP000588586">
    <property type="component" value="Unassembled WGS sequence"/>
</dbReference>
<dbReference type="InterPro" id="IPR014048">
    <property type="entry name" value="MethylDNA_cys_MeTrfase_DNA-bd"/>
</dbReference>
<dbReference type="GO" id="GO:0005737">
    <property type="term" value="C:cytoplasm"/>
    <property type="evidence" value="ECO:0007669"/>
    <property type="project" value="UniProtKB-SubCell"/>
</dbReference>
<dbReference type="EC" id="2.1.1.63" evidence="9"/>
<comment type="similarity">
    <text evidence="2 9">Belongs to the MGMT family.</text>
</comment>
<dbReference type="GO" id="GO:0003908">
    <property type="term" value="F:methylated-DNA-[protein]-cysteine S-methyltransferase activity"/>
    <property type="evidence" value="ECO:0007669"/>
    <property type="project" value="UniProtKB-UniRule"/>
</dbReference>
<dbReference type="PANTHER" id="PTHR10815">
    <property type="entry name" value="METHYLATED-DNA--PROTEIN-CYSTEINE METHYLTRANSFERASE"/>
    <property type="match status" value="1"/>
</dbReference>
<feature type="active site" description="Nucleophile; methyl group acceptor" evidence="9">
    <location>
        <position position="140"/>
    </location>
</feature>
<evidence type="ECO:0000313" key="13">
    <source>
        <dbReference type="Proteomes" id="UP000588586"/>
    </source>
</evidence>
<comment type="caution">
    <text evidence="12">The sequence shown here is derived from an EMBL/GenBank/DDBJ whole genome shotgun (WGS) entry which is preliminary data.</text>
</comment>
<dbReference type="GO" id="GO:0032259">
    <property type="term" value="P:methylation"/>
    <property type="evidence" value="ECO:0007669"/>
    <property type="project" value="UniProtKB-KW"/>
</dbReference>
<dbReference type="PANTHER" id="PTHR10815:SF5">
    <property type="entry name" value="METHYLATED-DNA--PROTEIN-CYSTEINE METHYLTRANSFERASE"/>
    <property type="match status" value="1"/>
</dbReference>
<feature type="domain" description="Methylguanine DNA methyltransferase ribonuclease-like" evidence="11">
    <location>
        <begin position="17"/>
        <end position="85"/>
    </location>
</feature>
<organism evidence="12 13">
    <name type="scientific">Knoellia koreensis</name>
    <dbReference type="NCBI Taxonomy" id="2730921"/>
    <lineage>
        <taxon>Bacteria</taxon>
        <taxon>Bacillati</taxon>
        <taxon>Actinomycetota</taxon>
        <taxon>Actinomycetes</taxon>
        <taxon>Micrococcales</taxon>
        <taxon>Intrasporangiaceae</taxon>
        <taxon>Knoellia</taxon>
    </lineage>
</organism>
<comment type="subcellular location">
    <subcellularLocation>
        <location evidence="9">Cytoplasm</location>
    </subcellularLocation>
</comment>
<dbReference type="InterPro" id="IPR023546">
    <property type="entry name" value="MGMT"/>
</dbReference>
<dbReference type="CDD" id="cd06445">
    <property type="entry name" value="ATase"/>
    <property type="match status" value="1"/>
</dbReference>
<keyword evidence="13" id="KW-1185">Reference proteome</keyword>
<dbReference type="InterPro" id="IPR001497">
    <property type="entry name" value="MethylDNA_cys_MeTrfase_AS"/>
</dbReference>
<evidence type="ECO:0000256" key="6">
    <source>
        <dbReference type="ARBA" id="ARBA00022763"/>
    </source>
</evidence>
<comment type="catalytic activity">
    <reaction evidence="1 9">
        <text>a 4-O-methyl-thymidine in DNA + L-cysteinyl-[protein] = a thymidine in DNA + S-methyl-L-cysteinyl-[protein]</text>
        <dbReference type="Rhea" id="RHEA:53428"/>
        <dbReference type="Rhea" id="RHEA-COMP:10131"/>
        <dbReference type="Rhea" id="RHEA-COMP:10132"/>
        <dbReference type="Rhea" id="RHEA-COMP:13555"/>
        <dbReference type="Rhea" id="RHEA-COMP:13556"/>
        <dbReference type="ChEBI" id="CHEBI:29950"/>
        <dbReference type="ChEBI" id="CHEBI:82612"/>
        <dbReference type="ChEBI" id="CHEBI:137386"/>
        <dbReference type="ChEBI" id="CHEBI:137387"/>
        <dbReference type="EC" id="2.1.1.63"/>
    </reaction>
</comment>
<gene>
    <name evidence="12" type="ORF">HJG52_07320</name>
</gene>
<evidence type="ECO:0000256" key="1">
    <source>
        <dbReference type="ARBA" id="ARBA00001286"/>
    </source>
</evidence>
<dbReference type="InterPro" id="IPR036217">
    <property type="entry name" value="MethylDNA_cys_MeTrfase_DNAb"/>
</dbReference>
<evidence type="ECO:0000259" key="10">
    <source>
        <dbReference type="Pfam" id="PF01035"/>
    </source>
</evidence>
<dbReference type="Gene3D" id="3.30.160.70">
    <property type="entry name" value="Methylated DNA-protein cysteine methyltransferase domain"/>
    <property type="match status" value="1"/>
</dbReference>
<sequence>MSGAVAAARQDGGVRTHTVMDSPVGHLTIVSAEGAVVRLHMDWDEPAHDPAEVGERDDEAGAEVVRQLTEYFAGERTDFNVPLAPEGDDFKQRVWGLLREIPYGQTRSYGDLARQLGDVNLSQAVGFANGRNPIAIIVPCHRVIGADGSLVGYAGGLDRKRILLALEEPSADDGGRLF</sequence>
<dbReference type="FunFam" id="1.10.10.10:FF:000214">
    <property type="entry name" value="Methylated-DNA--protein-cysteine methyltransferase"/>
    <property type="match status" value="1"/>
</dbReference>
<comment type="miscellaneous">
    <text evidence="9">This enzyme catalyzes only one turnover and therefore is not strictly catalytic. According to one definition, an enzyme is a biocatalyst that acts repeatedly and over many reaction cycles.</text>
</comment>
<evidence type="ECO:0000256" key="8">
    <source>
        <dbReference type="ARBA" id="ARBA00049348"/>
    </source>
</evidence>
<dbReference type="HAMAP" id="MF_00772">
    <property type="entry name" value="OGT"/>
    <property type="match status" value="1"/>
</dbReference>
<keyword evidence="7 9" id="KW-0234">DNA repair</keyword>
<dbReference type="Pfam" id="PF02870">
    <property type="entry name" value="Methyltransf_1N"/>
    <property type="match status" value="1"/>
</dbReference>
<dbReference type="SUPFAM" id="SSF53155">
    <property type="entry name" value="Methylated DNA-protein cysteine methyltransferase domain"/>
    <property type="match status" value="1"/>
</dbReference>
<feature type="domain" description="Methylated-DNA-[protein]-cysteine S-methyltransferase DNA binding" evidence="10">
    <location>
        <begin position="89"/>
        <end position="168"/>
    </location>
</feature>
<name>A0A849HD10_9MICO</name>